<dbReference type="Pfam" id="PF11304">
    <property type="entry name" value="DUF3106"/>
    <property type="match status" value="1"/>
</dbReference>
<dbReference type="AlphaFoldDB" id="A0A508AQ64"/>
<dbReference type="EMBL" id="VICD02000134">
    <property type="protein sequence ID" value="KAB8190453.1"/>
    <property type="molecule type" value="Genomic_DNA"/>
</dbReference>
<comment type="caution">
    <text evidence="1">The sequence shown here is derived from an EMBL/GenBank/DDBJ whole genome shotgun (WGS) entry which is preliminary data.</text>
</comment>
<gene>
    <name evidence="1" type="ORF">FKV24_008550</name>
</gene>
<protein>
    <submittedName>
        <fullName evidence="1">DUF3106 domain-containing protein</fullName>
    </submittedName>
</protein>
<sequence>MPRSPTIWRSTAGSRRRRTAPPIQCCRPWRRVGSTRFPGRTKRPVAPKRIPAMRSSRSWPAGLMAVAGIVAAGGLAGVPTLAATPLPGGTAASTATPVDHDDRDDRAAGAVATTAVAPVSPVSLDALPAPLAELLSRLPEADAMRLRRHAVRWQAWSPPQRAAFAERVVGWDGLDADTRGGRREAWHAWQALPEPQRERLGEMARGFAQRPEAERAELRKRFAALPREQRRGWLLGPALGADYPLLHPLLAQLPAEQQAPLLDVLHSMSAAQRRQLGVLVQRTPPQARDALRRELIATPGERLQQWLWERLER</sequence>
<reference evidence="1 2" key="1">
    <citation type="submission" date="2019-10" db="EMBL/GenBank/DDBJ databases">
        <title>Lysobacter alkalisoli sp. nov., isolated from saline-alkaline soil.</title>
        <authorList>
            <person name="Sun J.-Q."/>
        </authorList>
    </citation>
    <scope>NUCLEOTIDE SEQUENCE [LARGE SCALE GENOMIC DNA]</scope>
    <source>
        <strain evidence="1 2">KCTC 42381</strain>
    </source>
</reference>
<evidence type="ECO:0000313" key="1">
    <source>
        <dbReference type="EMBL" id="KAB8190453.1"/>
    </source>
</evidence>
<evidence type="ECO:0000313" key="2">
    <source>
        <dbReference type="Proteomes" id="UP000320431"/>
    </source>
</evidence>
<proteinExistence type="predicted"/>
<dbReference type="Proteomes" id="UP000320431">
    <property type="component" value="Unassembled WGS sequence"/>
</dbReference>
<dbReference type="InterPro" id="IPR021455">
    <property type="entry name" value="DUF3106"/>
</dbReference>
<accession>A0A508AQ64</accession>
<organism evidence="1 2">
    <name type="scientific">Marilutibacter maris</name>
    <dbReference type="NCBI Taxonomy" id="1605891"/>
    <lineage>
        <taxon>Bacteria</taxon>
        <taxon>Pseudomonadati</taxon>
        <taxon>Pseudomonadota</taxon>
        <taxon>Gammaproteobacteria</taxon>
        <taxon>Lysobacterales</taxon>
        <taxon>Lysobacteraceae</taxon>
        <taxon>Marilutibacter</taxon>
    </lineage>
</organism>
<name>A0A508AQ64_9GAMM</name>